<dbReference type="EMBL" id="BPLQ01012224">
    <property type="protein sequence ID" value="GIY63779.1"/>
    <property type="molecule type" value="Genomic_DNA"/>
</dbReference>
<name>A0AAV4V1M0_9ARAC</name>
<reference evidence="1 2" key="1">
    <citation type="submission" date="2021-06" db="EMBL/GenBank/DDBJ databases">
        <title>Caerostris darwini draft genome.</title>
        <authorList>
            <person name="Kono N."/>
            <person name="Arakawa K."/>
        </authorList>
    </citation>
    <scope>NUCLEOTIDE SEQUENCE [LARGE SCALE GENOMIC DNA]</scope>
</reference>
<proteinExistence type="predicted"/>
<dbReference type="Proteomes" id="UP001054837">
    <property type="component" value="Unassembled WGS sequence"/>
</dbReference>
<evidence type="ECO:0000313" key="1">
    <source>
        <dbReference type="EMBL" id="GIY63779.1"/>
    </source>
</evidence>
<gene>
    <name evidence="1" type="ORF">CDAR_536551</name>
</gene>
<sequence length="117" mass="13331">MFPIEWHTTWQSAVITGLHYDTGRLNYKRETCMLVLPLKDSLWGSLSGQHGRIVVIQSPARTDDHRAQIARGLAKWPNKGPRQLRQAFRWPNSVPFIASEVDLCLDFAYRASLGPQS</sequence>
<accession>A0AAV4V1M0</accession>
<comment type="caution">
    <text evidence="1">The sequence shown here is derived from an EMBL/GenBank/DDBJ whole genome shotgun (WGS) entry which is preliminary data.</text>
</comment>
<dbReference type="AlphaFoldDB" id="A0AAV4V1M0"/>
<evidence type="ECO:0000313" key="2">
    <source>
        <dbReference type="Proteomes" id="UP001054837"/>
    </source>
</evidence>
<organism evidence="1 2">
    <name type="scientific">Caerostris darwini</name>
    <dbReference type="NCBI Taxonomy" id="1538125"/>
    <lineage>
        <taxon>Eukaryota</taxon>
        <taxon>Metazoa</taxon>
        <taxon>Ecdysozoa</taxon>
        <taxon>Arthropoda</taxon>
        <taxon>Chelicerata</taxon>
        <taxon>Arachnida</taxon>
        <taxon>Araneae</taxon>
        <taxon>Araneomorphae</taxon>
        <taxon>Entelegynae</taxon>
        <taxon>Araneoidea</taxon>
        <taxon>Araneidae</taxon>
        <taxon>Caerostris</taxon>
    </lineage>
</organism>
<keyword evidence="2" id="KW-1185">Reference proteome</keyword>
<protein>
    <submittedName>
        <fullName evidence="1">Uncharacterized protein</fullName>
    </submittedName>
</protein>